<evidence type="ECO:0000313" key="1">
    <source>
        <dbReference type="EMBL" id="RKD19516.1"/>
    </source>
</evidence>
<evidence type="ECO:0000313" key="2">
    <source>
        <dbReference type="Proteomes" id="UP000283433"/>
    </source>
</evidence>
<keyword evidence="2" id="KW-1185">Reference proteome</keyword>
<dbReference type="OrthoDB" id="1467525at2"/>
<dbReference type="AlphaFoldDB" id="A0A419SAN3"/>
<dbReference type="Proteomes" id="UP000283433">
    <property type="component" value="Unassembled WGS sequence"/>
</dbReference>
<protein>
    <submittedName>
        <fullName evidence="1">Uncharacterized protein</fullName>
    </submittedName>
</protein>
<comment type="caution">
    <text evidence="1">The sequence shown here is derived from an EMBL/GenBank/DDBJ whole genome shotgun (WGS) entry which is preliminary data.</text>
</comment>
<accession>A0A419SAN3</accession>
<gene>
    <name evidence="1" type="ORF">BCY91_13000</name>
</gene>
<proteinExistence type="predicted"/>
<dbReference type="RefSeq" id="WP_120180446.1">
    <property type="nucleotide sequence ID" value="NZ_MBTA01000002.1"/>
</dbReference>
<name>A0A419SAN3_9SPHI</name>
<sequence length="223" mass="25556">MRKFLALAFGICLFCFSCTKEHNAPPVNLEPEFYPLELGWVYIYDVDSANYDHFTPEFYKYQIKDSVADTFMDLTGATNYRIERYKRLNENSPWAIQQVFSRNKSLRAAEEFIGNQRFVRLIFPPKAGSVWNGNSKNTLGEQDYVIEAEVAPLQLNGFEFDSTVTVKEIDEFNLIEEDLALSVYAKHVGLVQKTVTSIGKNIENGKTTSGKVYSYKLVEIKKP</sequence>
<dbReference type="EMBL" id="MBTA01000002">
    <property type="protein sequence ID" value="RKD19516.1"/>
    <property type="molecule type" value="Genomic_DNA"/>
</dbReference>
<organism evidence="1 2">
    <name type="scientific">Pelobium manganitolerans</name>
    <dbReference type="NCBI Taxonomy" id="1842495"/>
    <lineage>
        <taxon>Bacteria</taxon>
        <taxon>Pseudomonadati</taxon>
        <taxon>Bacteroidota</taxon>
        <taxon>Sphingobacteriia</taxon>
        <taxon>Sphingobacteriales</taxon>
        <taxon>Sphingobacteriaceae</taxon>
        <taxon>Pelobium</taxon>
    </lineage>
</organism>
<reference evidence="1 2" key="1">
    <citation type="submission" date="2016-07" db="EMBL/GenBank/DDBJ databases">
        <title>Genome of Pelobium manganitolerans.</title>
        <authorList>
            <person name="Wu S."/>
            <person name="Wang G."/>
        </authorList>
    </citation>
    <scope>NUCLEOTIDE SEQUENCE [LARGE SCALE GENOMIC DNA]</scope>
    <source>
        <strain evidence="1 2">YS-25</strain>
    </source>
</reference>